<evidence type="ECO:0000259" key="2">
    <source>
        <dbReference type="Pfam" id="PF00582"/>
    </source>
</evidence>
<organism evidence="3 4">
    <name type="scientific">Streptomyces albireticuli</name>
    <dbReference type="NCBI Taxonomy" id="1940"/>
    <lineage>
        <taxon>Bacteria</taxon>
        <taxon>Bacillati</taxon>
        <taxon>Actinomycetota</taxon>
        <taxon>Actinomycetes</taxon>
        <taxon>Kitasatosporales</taxon>
        <taxon>Streptomycetaceae</taxon>
        <taxon>Streptomyces</taxon>
    </lineage>
</organism>
<dbReference type="PANTHER" id="PTHR31964:SF113">
    <property type="entry name" value="USPA DOMAIN-CONTAINING PROTEIN"/>
    <property type="match status" value="1"/>
</dbReference>
<evidence type="ECO:0000313" key="3">
    <source>
        <dbReference type="EMBL" id="ARZ71510.1"/>
    </source>
</evidence>
<dbReference type="RefSeq" id="WP_087929300.1">
    <property type="nucleotide sequence ID" value="NZ_CP021744.1"/>
</dbReference>
<protein>
    <recommendedName>
        <fullName evidence="2">UspA domain-containing protein</fullName>
    </recommendedName>
</protein>
<dbReference type="Proteomes" id="UP000195755">
    <property type="component" value="Chromosome"/>
</dbReference>
<proteinExistence type="inferred from homology"/>
<dbReference type="InterPro" id="IPR014729">
    <property type="entry name" value="Rossmann-like_a/b/a_fold"/>
</dbReference>
<dbReference type="CDD" id="cd00293">
    <property type="entry name" value="USP-like"/>
    <property type="match status" value="1"/>
</dbReference>
<dbReference type="OrthoDB" id="3472822at2"/>
<dbReference type="EMBL" id="CP021744">
    <property type="protein sequence ID" value="ARZ71510.1"/>
    <property type="molecule type" value="Genomic_DNA"/>
</dbReference>
<dbReference type="KEGG" id="salj:SMD11_5934"/>
<dbReference type="InterPro" id="IPR006015">
    <property type="entry name" value="Universal_stress_UspA"/>
</dbReference>
<sequence>MSEVVQRVVVGVDGSKESVSALRQAAQEAERHDAALCPVIAWVPPGGEAADAMYPAPADVRAQWERTARDRLMTACDQALGADARRLVVRPRVVRAQPGPALVACARRDTDMLVMGAGRHGSVHRLLFGSVSRHCLRHARCPVLVVHPDEEK</sequence>
<name>A0A1Z2LB33_9ACTN</name>
<comment type="similarity">
    <text evidence="1">Belongs to the universal stress protein A family.</text>
</comment>
<feature type="domain" description="UspA" evidence="2">
    <location>
        <begin position="6"/>
        <end position="147"/>
    </location>
</feature>
<dbReference type="Gene3D" id="3.40.50.620">
    <property type="entry name" value="HUPs"/>
    <property type="match status" value="1"/>
</dbReference>
<evidence type="ECO:0000256" key="1">
    <source>
        <dbReference type="ARBA" id="ARBA00008791"/>
    </source>
</evidence>
<dbReference type="PANTHER" id="PTHR31964">
    <property type="entry name" value="ADENINE NUCLEOTIDE ALPHA HYDROLASES-LIKE SUPERFAMILY PROTEIN"/>
    <property type="match status" value="1"/>
</dbReference>
<reference evidence="3 4" key="1">
    <citation type="submission" date="2017-06" db="EMBL/GenBank/DDBJ databases">
        <title>Streptomyces albireticuli Genome sequencing and assembly.</title>
        <authorList>
            <person name="Wang Y."/>
            <person name="Du B."/>
            <person name="Ding Y."/>
            <person name="Liu H."/>
            <person name="Hou Q."/>
            <person name="Liu K."/>
            <person name="Yao L."/>
            <person name="Wang C."/>
        </authorList>
    </citation>
    <scope>NUCLEOTIDE SEQUENCE [LARGE SCALE GENOMIC DNA]</scope>
    <source>
        <strain evidence="3 4">MDJK11</strain>
    </source>
</reference>
<dbReference type="Pfam" id="PF00582">
    <property type="entry name" value="Usp"/>
    <property type="match status" value="1"/>
</dbReference>
<dbReference type="InterPro" id="IPR006016">
    <property type="entry name" value="UspA"/>
</dbReference>
<gene>
    <name evidence="3" type="ORF">SMD11_5934</name>
</gene>
<dbReference type="AlphaFoldDB" id="A0A1Z2LB33"/>
<evidence type="ECO:0000313" key="4">
    <source>
        <dbReference type="Proteomes" id="UP000195755"/>
    </source>
</evidence>
<dbReference type="SUPFAM" id="SSF52402">
    <property type="entry name" value="Adenine nucleotide alpha hydrolases-like"/>
    <property type="match status" value="1"/>
</dbReference>
<accession>A0A1Z2LB33</accession>
<dbReference type="PRINTS" id="PR01438">
    <property type="entry name" value="UNVRSLSTRESS"/>
</dbReference>